<dbReference type="Proteomes" id="UP000823388">
    <property type="component" value="Chromosome 5N"/>
</dbReference>
<gene>
    <name evidence="1" type="ORF">PVAP13_5NG105340</name>
</gene>
<accession>A0A8T0RYX3</accession>
<dbReference type="EMBL" id="CM029046">
    <property type="protein sequence ID" value="KAG2591127.1"/>
    <property type="molecule type" value="Genomic_DNA"/>
</dbReference>
<organism evidence="1 2">
    <name type="scientific">Panicum virgatum</name>
    <name type="common">Blackwell switchgrass</name>
    <dbReference type="NCBI Taxonomy" id="38727"/>
    <lineage>
        <taxon>Eukaryota</taxon>
        <taxon>Viridiplantae</taxon>
        <taxon>Streptophyta</taxon>
        <taxon>Embryophyta</taxon>
        <taxon>Tracheophyta</taxon>
        <taxon>Spermatophyta</taxon>
        <taxon>Magnoliopsida</taxon>
        <taxon>Liliopsida</taxon>
        <taxon>Poales</taxon>
        <taxon>Poaceae</taxon>
        <taxon>PACMAD clade</taxon>
        <taxon>Panicoideae</taxon>
        <taxon>Panicodae</taxon>
        <taxon>Paniceae</taxon>
        <taxon>Panicinae</taxon>
        <taxon>Panicum</taxon>
        <taxon>Panicum sect. Hiantes</taxon>
    </lineage>
</organism>
<sequence>MSHIQVFHSSAAATVRFLGRLILKRFGAMSLGLQPCSHLECQKVVLLPSPKVIVVQAAKRRLSVLSHGVFVPTQTFPSDTHSCHSHRILRALANLSRFITPKPPFSLGMAHVVQLTLHFPPVSVLSPAHINFFRTLSRSSRISLGAFRTDRRYTGSEESTDFVKQVRPACVRCRPCQPASLEAALSRKGWKSAFCNLCTVRGSPRYFMGKLVH</sequence>
<name>A0A8T0RYX3_PANVG</name>
<comment type="caution">
    <text evidence="1">The sequence shown here is derived from an EMBL/GenBank/DDBJ whole genome shotgun (WGS) entry which is preliminary data.</text>
</comment>
<evidence type="ECO:0000313" key="2">
    <source>
        <dbReference type="Proteomes" id="UP000823388"/>
    </source>
</evidence>
<keyword evidence="2" id="KW-1185">Reference proteome</keyword>
<reference evidence="1" key="1">
    <citation type="submission" date="2020-05" db="EMBL/GenBank/DDBJ databases">
        <title>WGS assembly of Panicum virgatum.</title>
        <authorList>
            <person name="Lovell J.T."/>
            <person name="Jenkins J."/>
            <person name="Shu S."/>
            <person name="Juenger T.E."/>
            <person name="Schmutz J."/>
        </authorList>
    </citation>
    <scope>NUCLEOTIDE SEQUENCE</scope>
    <source>
        <strain evidence="1">AP13</strain>
    </source>
</reference>
<protein>
    <submittedName>
        <fullName evidence="1">Uncharacterized protein</fullName>
    </submittedName>
</protein>
<proteinExistence type="predicted"/>
<dbReference type="AlphaFoldDB" id="A0A8T0RYX3"/>
<evidence type="ECO:0000313" key="1">
    <source>
        <dbReference type="EMBL" id="KAG2591127.1"/>
    </source>
</evidence>